<dbReference type="EMBL" id="RSCL01000027">
    <property type="protein sequence ID" value="RUS99164.1"/>
    <property type="molecule type" value="Genomic_DNA"/>
</dbReference>
<evidence type="ECO:0000313" key="1">
    <source>
        <dbReference type="EMBL" id="RUS99164.1"/>
    </source>
</evidence>
<name>A0A433UZ58_9CYAN</name>
<organism evidence="1 2">
    <name type="scientific">Dulcicalothrix desertica PCC 7102</name>
    <dbReference type="NCBI Taxonomy" id="232991"/>
    <lineage>
        <taxon>Bacteria</taxon>
        <taxon>Bacillati</taxon>
        <taxon>Cyanobacteriota</taxon>
        <taxon>Cyanophyceae</taxon>
        <taxon>Nostocales</taxon>
        <taxon>Calotrichaceae</taxon>
        <taxon>Dulcicalothrix</taxon>
    </lineage>
</organism>
<dbReference type="AlphaFoldDB" id="A0A433UZ58"/>
<accession>A0A433UZ58</accession>
<reference evidence="1" key="1">
    <citation type="submission" date="2018-12" db="EMBL/GenBank/DDBJ databases">
        <authorList>
            <person name="Will S."/>
            <person name="Neumann-Schaal M."/>
            <person name="Henke P."/>
        </authorList>
    </citation>
    <scope>NUCLEOTIDE SEQUENCE</scope>
    <source>
        <strain evidence="1">PCC 7102</strain>
    </source>
</reference>
<keyword evidence="2" id="KW-1185">Reference proteome</keyword>
<gene>
    <name evidence="1" type="ORF">DSM106972_078660</name>
</gene>
<sequence length="179" mass="19506">MIGQTVALAIEHGREWGQLFVNDLSWKGNKTKMAKHAISESAVYTLRNNIDEQYCGDFFNTAGIPSEIAALLYSHIKLTSTLFTIYGIDTIRATAHPLVLAAASGVSVTELANQLETSSAPSAIQKALQSVSRNQFAEINKLLGARLIAKFKERESVNYTTLSDCGDCVKAFITAYRSA</sequence>
<evidence type="ECO:0000313" key="2">
    <source>
        <dbReference type="Proteomes" id="UP000271624"/>
    </source>
</evidence>
<proteinExistence type="predicted"/>
<reference evidence="1" key="2">
    <citation type="journal article" date="2019" name="Genome Biol. Evol.">
        <title>Day and night: Metabolic profiles and evolutionary relationships of six axenic non-marine cyanobacteria.</title>
        <authorList>
            <person name="Will S.E."/>
            <person name="Henke P."/>
            <person name="Boedeker C."/>
            <person name="Huang S."/>
            <person name="Brinkmann H."/>
            <person name="Rohde M."/>
            <person name="Jarek M."/>
            <person name="Friedl T."/>
            <person name="Seufert S."/>
            <person name="Schumacher M."/>
            <person name="Overmann J."/>
            <person name="Neumann-Schaal M."/>
            <person name="Petersen J."/>
        </authorList>
    </citation>
    <scope>NUCLEOTIDE SEQUENCE [LARGE SCALE GENOMIC DNA]</scope>
    <source>
        <strain evidence="1">PCC 7102</strain>
    </source>
</reference>
<protein>
    <submittedName>
        <fullName evidence="1">Uncharacterized protein</fullName>
    </submittedName>
</protein>
<comment type="caution">
    <text evidence="1">The sequence shown here is derived from an EMBL/GenBank/DDBJ whole genome shotgun (WGS) entry which is preliminary data.</text>
</comment>
<dbReference type="Proteomes" id="UP000271624">
    <property type="component" value="Unassembled WGS sequence"/>
</dbReference>